<evidence type="ECO:0000256" key="4">
    <source>
        <dbReference type="ARBA" id="ARBA00023163"/>
    </source>
</evidence>
<evidence type="ECO:0000313" key="9">
    <source>
        <dbReference type="WBParaSite" id="MhA1_Contig1203.frz3.gene2"/>
    </source>
</evidence>
<dbReference type="SMART" id="SM00353">
    <property type="entry name" value="HLH"/>
    <property type="match status" value="1"/>
</dbReference>
<dbReference type="SUPFAM" id="SSF47459">
    <property type="entry name" value="HLH, helix-loop-helix DNA-binding domain"/>
    <property type="match status" value="1"/>
</dbReference>
<feature type="compositionally biased region" description="Polar residues" evidence="6">
    <location>
        <begin position="10"/>
        <end position="41"/>
    </location>
</feature>
<dbReference type="PANTHER" id="PTHR11793:SF13">
    <property type="entry name" value="PROTEIN DAUGHTERLESS"/>
    <property type="match status" value="1"/>
</dbReference>
<feature type="region of interest" description="Disordered" evidence="6">
    <location>
        <begin position="1"/>
        <end position="84"/>
    </location>
</feature>
<dbReference type="GO" id="GO:0000785">
    <property type="term" value="C:chromatin"/>
    <property type="evidence" value="ECO:0007669"/>
    <property type="project" value="TreeGrafter"/>
</dbReference>
<evidence type="ECO:0000313" key="8">
    <source>
        <dbReference type="Proteomes" id="UP000095281"/>
    </source>
</evidence>
<name>A0A1I8B0E1_MELHA</name>
<feature type="compositionally biased region" description="Basic and acidic residues" evidence="6">
    <location>
        <begin position="65"/>
        <end position="84"/>
    </location>
</feature>
<dbReference type="PANTHER" id="PTHR11793">
    <property type="entry name" value="BASIC HELIX-LOOP-HELIX TRANSCRIPTION FACTOR"/>
    <property type="match status" value="1"/>
</dbReference>
<keyword evidence="8" id="KW-1185">Reference proteome</keyword>
<dbReference type="InterPro" id="IPR051098">
    <property type="entry name" value="NeuroDiff_E-box_TFs"/>
</dbReference>
<dbReference type="GO" id="GO:0005667">
    <property type="term" value="C:transcription regulator complex"/>
    <property type="evidence" value="ECO:0007669"/>
    <property type="project" value="TreeGrafter"/>
</dbReference>
<dbReference type="GO" id="GO:0005634">
    <property type="term" value="C:nucleus"/>
    <property type="evidence" value="ECO:0007669"/>
    <property type="project" value="UniProtKB-SubCell"/>
</dbReference>
<dbReference type="Gene3D" id="4.10.280.10">
    <property type="entry name" value="Helix-loop-helix DNA-binding domain"/>
    <property type="match status" value="1"/>
</dbReference>
<comment type="subcellular location">
    <subcellularLocation>
        <location evidence="1">Nucleus</location>
    </subcellularLocation>
</comment>
<dbReference type="InterPro" id="IPR011598">
    <property type="entry name" value="bHLH_dom"/>
</dbReference>
<proteinExistence type="predicted"/>
<feature type="compositionally biased region" description="Basic and acidic residues" evidence="6">
    <location>
        <begin position="42"/>
        <end position="51"/>
    </location>
</feature>
<evidence type="ECO:0000256" key="1">
    <source>
        <dbReference type="ARBA" id="ARBA00004123"/>
    </source>
</evidence>
<evidence type="ECO:0000256" key="3">
    <source>
        <dbReference type="ARBA" id="ARBA00023125"/>
    </source>
</evidence>
<evidence type="ECO:0000256" key="2">
    <source>
        <dbReference type="ARBA" id="ARBA00023015"/>
    </source>
</evidence>
<evidence type="ECO:0000259" key="7">
    <source>
        <dbReference type="PROSITE" id="PS50888"/>
    </source>
</evidence>
<dbReference type="Proteomes" id="UP000095281">
    <property type="component" value="Unplaced"/>
</dbReference>
<dbReference type="WBParaSite" id="MhA1_Contig1203.frz3.gene2">
    <property type="protein sequence ID" value="MhA1_Contig1203.frz3.gene2"/>
    <property type="gene ID" value="MhA1_Contig1203.frz3.gene2"/>
</dbReference>
<keyword evidence="2" id="KW-0805">Transcription regulation</keyword>
<reference evidence="9" key="1">
    <citation type="submission" date="2016-11" db="UniProtKB">
        <authorList>
            <consortium name="WormBaseParasite"/>
        </authorList>
    </citation>
    <scope>IDENTIFICATION</scope>
</reference>
<dbReference type="Pfam" id="PF00010">
    <property type="entry name" value="HLH"/>
    <property type="match status" value="1"/>
</dbReference>
<keyword evidence="3" id="KW-0238">DNA-binding</keyword>
<keyword evidence="5" id="KW-0539">Nucleus</keyword>
<organism evidence="8 9">
    <name type="scientific">Meloidogyne hapla</name>
    <name type="common">Root-knot nematode worm</name>
    <dbReference type="NCBI Taxonomy" id="6305"/>
    <lineage>
        <taxon>Eukaryota</taxon>
        <taxon>Metazoa</taxon>
        <taxon>Ecdysozoa</taxon>
        <taxon>Nematoda</taxon>
        <taxon>Chromadorea</taxon>
        <taxon>Rhabditida</taxon>
        <taxon>Tylenchina</taxon>
        <taxon>Tylenchomorpha</taxon>
        <taxon>Tylenchoidea</taxon>
        <taxon>Meloidogynidae</taxon>
        <taxon>Meloidogyninae</taxon>
        <taxon>Meloidogyne</taxon>
    </lineage>
</organism>
<dbReference type="InterPro" id="IPR036638">
    <property type="entry name" value="HLH_DNA-bd_sf"/>
</dbReference>
<dbReference type="AlphaFoldDB" id="A0A1I8B0E1"/>
<evidence type="ECO:0000256" key="5">
    <source>
        <dbReference type="ARBA" id="ARBA00023242"/>
    </source>
</evidence>
<protein>
    <submittedName>
        <fullName evidence="9">BHLH domain-containing protein</fullName>
    </submittedName>
</protein>
<keyword evidence="4" id="KW-0804">Transcription</keyword>
<sequence length="202" mass="22706">MGKRLKAKKNIQNSNILLSRPSTSAGGFLNSLHSKLGSESPSIREKLKQRDTSSSNGRKSRSRSLLKDSDDDKSAEEREVERRNANNTRERIRVRDINAAFKELARLCCNHMPNLEERNLTKLNTLIKAVELIPMLEKMVDEKTRMMDPRGDSVKRRMETMPSSSLLLNPTVSSNGILFNNCGSSSDLSSLASSSLNQQHFE</sequence>
<dbReference type="PROSITE" id="PS50888">
    <property type="entry name" value="BHLH"/>
    <property type="match status" value="1"/>
</dbReference>
<accession>A0A1I8B0E1</accession>
<feature type="domain" description="BHLH" evidence="7">
    <location>
        <begin position="81"/>
        <end position="136"/>
    </location>
</feature>
<dbReference type="GO" id="GO:0000978">
    <property type="term" value="F:RNA polymerase II cis-regulatory region sequence-specific DNA binding"/>
    <property type="evidence" value="ECO:0007669"/>
    <property type="project" value="TreeGrafter"/>
</dbReference>
<dbReference type="GO" id="GO:0046983">
    <property type="term" value="F:protein dimerization activity"/>
    <property type="evidence" value="ECO:0007669"/>
    <property type="project" value="InterPro"/>
</dbReference>
<dbReference type="GO" id="GO:0000981">
    <property type="term" value="F:DNA-binding transcription factor activity, RNA polymerase II-specific"/>
    <property type="evidence" value="ECO:0007669"/>
    <property type="project" value="TreeGrafter"/>
</dbReference>
<evidence type="ECO:0000256" key="6">
    <source>
        <dbReference type="SAM" id="MobiDB-lite"/>
    </source>
</evidence>